<evidence type="ECO:0000313" key="2">
    <source>
        <dbReference type="EMBL" id="KAK0610172.1"/>
    </source>
</evidence>
<feature type="region of interest" description="Disordered" evidence="1">
    <location>
        <begin position="1"/>
        <end position="36"/>
    </location>
</feature>
<dbReference type="AlphaFoldDB" id="A0AA39TRA5"/>
<evidence type="ECO:0000313" key="3">
    <source>
        <dbReference type="Proteomes" id="UP001174934"/>
    </source>
</evidence>
<proteinExistence type="predicted"/>
<evidence type="ECO:0000256" key="1">
    <source>
        <dbReference type="SAM" id="MobiDB-lite"/>
    </source>
</evidence>
<reference evidence="2" key="1">
    <citation type="submission" date="2023-06" db="EMBL/GenBank/DDBJ databases">
        <title>Genome-scale phylogeny and comparative genomics of the fungal order Sordariales.</title>
        <authorList>
            <consortium name="Lawrence Berkeley National Laboratory"/>
            <person name="Hensen N."/>
            <person name="Bonometti L."/>
            <person name="Westerberg I."/>
            <person name="Brannstrom I.O."/>
            <person name="Guillou S."/>
            <person name="Cros-Aarteil S."/>
            <person name="Calhoun S."/>
            <person name="Haridas S."/>
            <person name="Kuo A."/>
            <person name="Mondo S."/>
            <person name="Pangilinan J."/>
            <person name="Riley R."/>
            <person name="LaButti K."/>
            <person name="Andreopoulos B."/>
            <person name="Lipzen A."/>
            <person name="Chen C."/>
            <person name="Yanf M."/>
            <person name="Daum C."/>
            <person name="Ng V."/>
            <person name="Clum A."/>
            <person name="Steindorff A."/>
            <person name="Ohm R."/>
            <person name="Martin F."/>
            <person name="Silar P."/>
            <person name="Natvig D."/>
            <person name="Lalanne C."/>
            <person name="Gautier V."/>
            <person name="Ament-velasquez S.L."/>
            <person name="Kruys A."/>
            <person name="Hutchinson M.I."/>
            <person name="Powell A.J."/>
            <person name="Barry K."/>
            <person name="Miller A.N."/>
            <person name="Grigoriev I.V."/>
            <person name="Debuchy R."/>
            <person name="Gladieux P."/>
            <person name="Thoren M.H."/>
            <person name="Johannesson H."/>
        </authorList>
    </citation>
    <scope>NUCLEOTIDE SEQUENCE</scope>
    <source>
        <strain evidence="2">SMH3391-2</strain>
    </source>
</reference>
<sequence>MEQSRRGCGRPAERREIGQGVRDRGSKPRKHTAQSPVLGDCRLVAPLGVQHHWQHVNLGKCSSSIENHETDGIREPNRQTGVDKVGKWRNERQVLPPYPRRVACRCVCPLSSVLRQSTEVSWLLFSRPNHPSVRGLARVGQTSHSQQIRDLISEDIWRRAERATLPSATAFYQWAPTEMHVPDLKRRIVSAWLCQEPTFPNERVSTSRAILCW</sequence>
<name>A0AA39TRA5_9PEZI</name>
<dbReference type="EMBL" id="JAULSR010000011">
    <property type="protein sequence ID" value="KAK0610172.1"/>
    <property type="molecule type" value="Genomic_DNA"/>
</dbReference>
<dbReference type="Proteomes" id="UP001174934">
    <property type="component" value="Unassembled WGS sequence"/>
</dbReference>
<accession>A0AA39TRA5</accession>
<feature type="compositionally biased region" description="Basic and acidic residues" evidence="1">
    <location>
        <begin position="11"/>
        <end position="26"/>
    </location>
</feature>
<gene>
    <name evidence="2" type="ORF">B0T17DRAFT_630028</name>
</gene>
<protein>
    <submittedName>
        <fullName evidence="2">Uncharacterized protein</fullName>
    </submittedName>
</protein>
<organism evidence="2 3">
    <name type="scientific">Bombardia bombarda</name>
    <dbReference type="NCBI Taxonomy" id="252184"/>
    <lineage>
        <taxon>Eukaryota</taxon>
        <taxon>Fungi</taxon>
        <taxon>Dikarya</taxon>
        <taxon>Ascomycota</taxon>
        <taxon>Pezizomycotina</taxon>
        <taxon>Sordariomycetes</taxon>
        <taxon>Sordariomycetidae</taxon>
        <taxon>Sordariales</taxon>
        <taxon>Lasiosphaeriaceae</taxon>
        <taxon>Bombardia</taxon>
    </lineage>
</organism>
<comment type="caution">
    <text evidence="2">The sequence shown here is derived from an EMBL/GenBank/DDBJ whole genome shotgun (WGS) entry which is preliminary data.</text>
</comment>
<keyword evidence="3" id="KW-1185">Reference proteome</keyword>